<dbReference type="EMBL" id="JBHUFZ010000025">
    <property type="protein sequence ID" value="MFD1890763.1"/>
    <property type="molecule type" value="Genomic_DNA"/>
</dbReference>
<protein>
    <recommendedName>
        <fullName evidence="3">DUF2493 domain-containing protein</fullName>
    </recommendedName>
</protein>
<evidence type="ECO:0000313" key="2">
    <source>
        <dbReference type="Proteomes" id="UP001597326"/>
    </source>
</evidence>
<reference evidence="2" key="1">
    <citation type="journal article" date="2019" name="Int. J. Syst. Evol. Microbiol.">
        <title>The Global Catalogue of Microorganisms (GCM) 10K type strain sequencing project: providing services to taxonomists for standard genome sequencing and annotation.</title>
        <authorList>
            <consortium name="The Broad Institute Genomics Platform"/>
            <consortium name="The Broad Institute Genome Sequencing Center for Infectious Disease"/>
            <person name="Wu L."/>
            <person name="Ma J."/>
        </authorList>
    </citation>
    <scope>NUCLEOTIDE SEQUENCE [LARGE SCALE GENOMIC DNA]</scope>
    <source>
        <strain evidence="2">CAIM 431</strain>
    </source>
</reference>
<organism evidence="1 2">
    <name type="scientific">Luteococcus peritonei</name>
    <dbReference type="NCBI Taxonomy" id="88874"/>
    <lineage>
        <taxon>Bacteria</taxon>
        <taxon>Bacillati</taxon>
        <taxon>Actinomycetota</taxon>
        <taxon>Actinomycetes</taxon>
        <taxon>Propionibacteriales</taxon>
        <taxon>Propionibacteriaceae</taxon>
        <taxon>Luteococcus</taxon>
    </lineage>
</organism>
<sequence length="104" mass="11123">MSPRPDIVCICGSMRFAREIRELAARLTLDGVIVLAPGEIALVHGTGPTDEQKESLDALHRSKIDLADRVVVVNPGGYVGDATRGEIAHARSMGKPVCFTEPCP</sequence>
<accession>A0ABW4RZA6</accession>
<dbReference type="RefSeq" id="WP_343872076.1">
    <property type="nucleotide sequence ID" value="NZ_BAAAIX010000004.1"/>
</dbReference>
<dbReference type="Proteomes" id="UP001597326">
    <property type="component" value="Unassembled WGS sequence"/>
</dbReference>
<keyword evidence="2" id="KW-1185">Reference proteome</keyword>
<evidence type="ECO:0008006" key="3">
    <source>
        <dbReference type="Google" id="ProtNLM"/>
    </source>
</evidence>
<comment type="caution">
    <text evidence="1">The sequence shown here is derived from an EMBL/GenBank/DDBJ whole genome shotgun (WGS) entry which is preliminary data.</text>
</comment>
<evidence type="ECO:0000313" key="1">
    <source>
        <dbReference type="EMBL" id="MFD1890763.1"/>
    </source>
</evidence>
<gene>
    <name evidence="1" type="ORF">ACFSCS_11305</name>
</gene>
<proteinExistence type="predicted"/>
<name>A0ABW4RZA6_9ACTN</name>